<feature type="domain" description="Trichothecene 3-O-acetyltransferase-like N-terminal" evidence="3">
    <location>
        <begin position="16"/>
        <end position="155"/>
    </location>
</feature>
<protein>
    <submittedName>
        <fullName evidence="4">Trichothecene 3-o-acetyltransferase</fullName>
    </submittedName>
</protein>
<gene>
    <name evidence="4" type="ORF">B0T15DRAFT_496081</name>
</gene>
<evidence type="ECO:0000259" key="3">
    <source>
        <dbReference type="Pfam" id="PF22664"/>
    </source>
</evidence>
<proteinExistence type="predicted"/>
<keyword evidence="5" id="KW-1185">Reference proteome</keyword>
<keyword evidence="1" id="KW-0808">Transferase</keyword>
<dbReference type="Gene3D" id="3.30.559.10">
    <property type="entry name" value="Chloramphenicol acetyltransferase-like domain"/>
    <property type="match status" value="2"/>
</dbReference>
<dbReference type="InterPro" id="IPR054710">
    <property type="entry name" value="Tri101-like_N"/>
</dbReference>
<accession>A0AAJ0GP61</accession>
<organism evidence="4 5">
    <name type="scientific">Chaetomium strumarium</name>
    <dbReference type="NCBI Taxonomy" id="1170767"/>
    <lineage>
        <taxon>Eukaryota</taxon>
        <taxon>Fungi</taxon>
        <taxon>Dikarya</taxon>
        <taxon>Ascomycota</taxon>
        <taxon>Pezizomycotina</taxon>
        <taxon>Sordariomycetes</taxon>
        <taxon>Sordariomycetidae</taxon>
        <taxon>Sordariales</taxon>
        <taxon>Chaetomiaceae</taxon>
        <taxon>Chaetomium</taxon>
    </lineage>
</organism>
<evidence type="ECO:0000313" key="5">
    <source>
        <dbReference type="Proteomes" id="UP001273166"/>
    </source>
</evidence>
<evidence type="ECO:0000256" key="2">
    <source>
        <dbReference type="SAM" id="MobiDB-lite"/>
    </source>
</evidence>
<dbReference type="InterPro" id="IPR050317">
    <property type="entry name" value="Plant_Fungal_Acyltransferase"/>
</dbReference>
<dbReference type="PANTHER" id="PTHR31642">
    <property type="entry name" value="TRICHOTHECENE 3-O-ACETYLTRANSFERASE"/>
    <property type="match status" value="1"/>
</dbReference>
<evidence type="ECO:0000313" key="4">
    <source>
        <dbReference type="EMBL" id="KAK3303536.1"/>
    </source>
</evidence>
<dbReference type="RefSeq" id="XP_062719316.1">
    <property type="nucleotide sequence ID" value="XM_062867156.1"/>
</dbReference>
<dbReference type="EMBL" id="JAUDZG010000006">
    <property type="protein sequence ID" value="KAK3303536.1"/>
    <property type="molecule type" value="Genomic_DNA"/>
</dbReference>
<dbReference type="Proteomes" id="UP001273166">
    <property type="component" value="Unassembled WGS sequence"/>
</dbReference>
<dbReference type="AlphaFoldDB" id="A0AAJ0GP61"/>
<evidence type="ECO:0000256" key="1">
    <source>
        <dbReference type="ARBA" id="ARBA00022679"/>
    </source>
</evidence>
<dbReference type="GO" id="GO:0044550">
    <property type="term" value="P:secondary metabolite biosynthetic process"/>
    <property type="evidence" value="ECO:0007669"/>
    <property type="project" value="TreeGrafter"/>
</dbReference>
<dbReference type="PANTHER" id="PTHR31642:SF310">
    <property type="entry name" value="FATTY ALCOHOL:CAFFEOYL-COA ACYLTRANSFERASE"/>
    <property type="match status" value="1"/>
</dbReference>
<dbReference type="GO" id="GO:0016747">
    <property type="term" value="F:acyltransferase activity, transferring groups other than amino-acyl groups"/>
    <property type="evidence" value="ECO:0007669"/>
    <property type="project" value="TreeGrafter"/>
</dbReference>
<dbReference type="Pfam" id="PF22664">
    <property type="entry name" value="TRI-like_N"/>
    <property type="match status" value="1"/>
</dbReference>
<reference evidence="4" key="2">
    <citation type="submission" date="2023-06" db="EMBL/GenBank/DDBJ databases">
        <authorList>
            <consortium name="Lawrence Berkeley National Laboratory"/>
            <person name="Mondo S.J."/>
            <person name="Hensen N."/>
            <person name="Bonometti L."/>
            <person name="Westerberg I."/>
            <person name="Brannstrom I.O."/>
            <person name="Guillou S."/>
            <person name="Cros-Aarteil S."/>
            <person name="Calhoun S."/>
            <person name="Haridas S."/>
            <person name="Kuo A."/>
            <person name="Pangilinan J."/>
            <person name="Riley R."/>
            <person name="Labutti K."/>
            <person name="Andreopoulos B."/>
            <person name="Lipzen A."/>
            <person name="Chen C."/>
            <person name="Yanf M."/>
            <person name="Daum C."/>
            <person name="Ng V."/>
            <person name="Clum A."/>
            <person name="Steindorff A."/>
            <person name="Ohm R."/>
            <person name="Martin F."/>
            <person name="Silar P."/>
            <person name="Natvig D."/>
            <person name="Lalanne C."/>
            <person name="Gautier V."/>
            <person name="Ament-Velasquez S.L."/>
            <person name="Kruys A."/>
            <person name="Hutchinson M.I."/>
            <person name="Powell A.J."/>
            <person name="Barry K."/>
            <person name="Miller A.N."/>
            <person name="Grigoriev I.V."/>
            <person name="Debuchy R."/>
            <person name="Gladieux P."/>
            <person name="Thoren M.H."/>
            <person name="Johannesson H."/>
        </authorList>
    </citation>
    <scope>NUCLEOTIDE SEQUENCE</scope>
    <source>
        <strain evidence="4">CBS 333.67</strain>
    </source>
</reference>
<sequence>MAIPPLTALERIGPKVYVRYVFPFELGEGYDLNRVADILKSGYDALTKTLPIVGCEAVPDSAPKQAGVLRAQPIADGDEIKGIAVKDLRSPGTFPMTYADLKAKHFPLSAFDGDILFRRYAWPRRGERLPISLVQANFIPGGLILTWCLFHVFGDGNTFLTWTKLWAEGCRRAQGLAILDPVHIDPAMLADRERPGVMRASGRNPGRAEDHPEYTLLPFTPQGPPRKMTSPSHRGHIFYFSPAALAALKAEASPAKATRPTDDSETTWISTNDALTALLWRTVMAVQQPHPARAPAPADDDDNPVSVLIVALDGRLRTADPPVHPHTLGCFLGWAAASAPVRDMLSSSLSLADLAVRIRQAVRRADGQFTDDVAALADRLDDVDRLVPTAFLDVPGNHCVQTTWAKFDLLVVDWGGVLGGKMQAVRAPSEGIINGLQVVLPALPDGGLEVLVGVEEGSLERLLSEPLWTRFAEAR</sequence>
<dbReference type="GeneID" id="87885985"/>
<reference evidence="4" key="1">
    <citation type="journal article" date="2023" name="Mol. Phylogenet. Evol.">
        <title>Genome-scale phylogeny and comparative genomics of the fungal order Sordariales.</title>
        <authorList>
            <person name="Hensen N."/>
            <person name="Bonometti L."/>
            <person name="Westerberg I."/>
            <person name="Brannstrom I.O."/>
            <person name="Guillou S."/>
            <person name="Cros-Aarteil S."/>
            <person name="Calhoun S."/>
            <person name="Haridas S."/>
            <person name="Kuo A."/>
            <person name="Mondo S."/>
            <person name="Pangilinan J."/>
            <person name="Riley R."/>
            <person name="LaButti K."/>
            <person name="Andreopoulos B."/>
            <person name="Lipzen A."/>
            <person name="Chen C."/>
            <person name="Yan M."/>
            <person name="Daum C."/>
            <person name="Ng V."/>
            <person name="Clum A."/>
            <person name="Steindorff A."/>
            <person name="Ohm R.A."/>
            <person name="Martin F."/>
            <person name="Silar P."/>
            <person name="Natvig D.O."/>
            <person name="Lalanne C."/>
            <person name="Gautier V."/>
            <person name="Ament-Velasquez S.L."/>
            <person name="Kruys A."/>
            <person name="Hutchinson M.I."/>
            <person name="Powell A.J."/>
            <person name="Barry K."/>
            <person name="Miller A.N."/>
            <person name="Grigoriev I.V."/>
            <person name="Debuchy R."/>
            <person name="Gladieux P."/>
            <person name="Hiltunen Thoren M."/>
            <person name="Johannesson H."/>
        </authorList>
    </citation>
    <scope>NUCLEOTIDE SEQUENCE</scope>
    <source>
        <strain evidence="4">CBS 333.67</strain>
    </source>
</reference>
<feature type="region of interest" description="Disordered" evidence="2">
    <location>
        <begin position="197"/>
        <end position="231"/>
    </location>
</feature>
<comment type="caution">
    <text evidence="4">The sequence shown here is derived from an EMBL/GenBank/DDBJ whole genome shotgun (WGS) entry which is preliminary data.</text>
</comment>
<dbReference type="InterPro" id="IPR023213">
    <property type="entry name" value="CAT-like_dom_sf"/>
</dbReference>
<name>A0AAJ0GP61_9PEZI</name>